<reference evidence="10 11" key="2">
    <citation type="submission" date="2018-11" db="EMBL/GenBank/DDBJ databases">
        <authorList>
            <consortium name="Pathogen Informatics"/>
        </authorList>
    </citation>
    <scope>NUCLEOTIDE SEQUENCE [LARGE SCALE GENOMIC DNA]</scope>
</reference>
<name>A0A183URP8_TOXCA</name>
<evidence type="ECO:0000256" key="8">
    <source>
        <dbReference type="SAM" id="MobiDB-lite"/>
    </source>
</evidence>
<accession>A0A183URP8</accession>
<comment type="function">
    <text evidence="6">Plays an important role in the control of DNA replication and the maintenance of replication fork stability.</text>
</comment>
<dbReference type="PANTHER" id="PTHR13220">
    <property type="entry name" value="TIMELESS INTERACTING-RELATED"/>
    <property type="match status" value="1"/>
</dbReference>
<dbReference type="GO" id="GO:0031297">
    <property type="term" value="P:replication fork processing"/>
    <property type="evidence" value="ECO:0007669"/>
    <property type="project" value="UniProtKB-UniRule"/>
</dbReference>
<keyword evidence="5 6" id="KW-0131">Cell cycle</keyword>
<evidence type="ECO:0000313" key="10">
    <source>
        <dbReference type="EMBL" id="VDM42489.1"/>
    </source>
</evidence>
<dbReference type="GO" id="GO:0003677">
    <property type="term" value="F:DNA binding"/>
    <property type="evidence" value="ECO:0007669"/>
    <property type="project" value="TreeGrafter"/>
</dbReference>
<dbReference type="InterPro" id="IPR012923">
    <property type="entry name" value="Csm3"/>
</dbReference>
<evidence type="ECO:0000256" key="3">
    <source>
        <dbReference type="ARBA" id="ARBA00022763"/>
    </source>
</evidence>
<dbReference type="GO" id="GO:0043111">
    <property type="term" value="P:replication fork arrest"/>
    <property type="evidence" value="ECO:0007669"/>
    <property type="project" value="TreeGrafter"/>
</dbReference>
<proteinExistence type="inferred from homology"/>
<dbReference type="Pfam" id="PF07962">
    <property type="entry name" value="Swi3"/>
    <property type="match status" value="1"/>
</dbReference>
<gene>
    <name evidence="10" type="ORF">TCNE_LOCUS11168</name>
</gene>
<dbReference type="GO" id="GO:0000076">
    <property type="term" value="P:DNA replication checkpoint signaling"/>
    <property type="evidence" value="ECO:0007669"/>
    <property type="project" value="UniProtKB-UniRule"/>
</dbReference>
<evidence type="ECO:0000256" key="1">
    <source>
        <dbReference type="ARBA" id="ARBA00004123"/>
    </source>
</evidence>
<evidence type="ECO:0000259" key="9">
    <source>
        <dbReference type="Pfam" id="PF07962"/>
    </source>
</evidence>
<comment type="similarity">
    <text evidence="2 6">Belongs to the CSM3 family.</text>
</comment>
<dbReference type="Proteomes" id="UP000050794">
    <property type="component" value="Unassembled WGS sequence"/>
</dbReference>
<evidence type="ECO:0000313" key="12">
    <source>
        <dbReference type="WBParaSite" id="TCNE_0001116801-mRNA-1"/>
    </source>
</evidence>
<feature type="region of interest" description="Disordered" evidence="8">
    <location>
        <begin position="243"/>
        <end position="291"/>
    </location>
</feature>
<keyword evidence="4 6" id="KW-0539">Nucleus</keyword>
<evidence type="ECO:0000256" key="6">
    <source>
        <dbReference type="RuleBase" id="RU366049"/>
    </source>
</evidence>
<feature type="coiled-coil region" evidence="7">
    <location>
        <begin position="213"/>
        <end position="243"/>
    </location>
</feature>
<dbReference type="AlphaFoldDB" id="A0A183URP8"/>
<evidence type="ECO:0000256" key="2">
    <source>
        <dbReference type="ARBA" id="ARBA00006075"/>
    </source>
</evidence>
<dbReference type="WBParaSite" id="TCNE_0001116801-mRNA-1">
    <property type="protein sequence ID" value="TCNE_0001116801-mRNA-1"/>
    <property type="gene ID" value="TCNE_0001116801"/>
</dbReference>
<dbReference type="GO" id="GO:0031298">
    <property type="term" value="C:replication fork protection complex"/>
    <property type="evidence" value="ECO:0007669"/>
    <property type="project" value="TreeGrafter"/>
</dbReference>
<organism evidence="11 12">
    <name type="scientific">Toxocara canis</name>
    <name type="common">Canine roundworm</name>
    <dbReference type="NCBI Taxonomy" id="6265"/>
    <lineage>
        <taxon>Eukaryota</taxon>
        <taxon>Metazoa</taxon>
        <taxon>Ecdysozoa</taxon>
        <taxon>Nematoda</taxon>
        <taxon>Chromadorea</taxon>
        <taxon>Rhabditida</taxon>
        <taxon>Spirurina</taxon>
        <taxon>Ascaridomorpha</taxon>
        <taxon>Ascaridoidea</taxon>
        <taxon>Toxocaridae</taxon>
        <taxon>Toxocara</taxon>
    </lineage>
</organism>
<dbReference type="InterPro" id="IPR040038">
    <property type="entry name" value="TIPIN/Csm3/Swi3"/>
</dbReference>
<evidence type="ECO:0000256" key="7">
    <source>
        <dbReference type="SAM" id="Coils"/>
    </source>
</evidence>
<feature type="domain" description="Chromosome segregation in meiosis protein 3" evidence="9">
    <location>
        <begin position="60"/>
        <end position="140"/>
    </location>
</feature>
<sequence length="303" mass="34667">MEEAEDFIAESVFGDRDDNGPILDDENAAPSDEQLLNDLFKKGDKIRVTPKRKVVHPQPKLREQELCGPKGFMALKKMFDNYKPNPRKDPYGNLVDIMNRVEYWAHLLYPKLNFDDFIARVETLGEKRMVKTYMEKMRLNMPLTDEEFTRISKQGVSTFGERDDEMASEPDAGGIITSHPDNDLDDFVDQFYNDPTSMAIASSSKETANARPLELTEAQRQRIAENKRRAEELRAKRDAFLNRLDVQPDKEDASKQRQFIEETSATQHSVPQQPSQTATEPSTSAVTDMMDDDDALNFIFSTD</sequence>
<keyword evidence="11" id="KW-1185">Reference proteome</keyword>
<keyword evidence="3 6" id="KW-0227">DNA damage</keyword>
<feature type="compositionally biased region" description="Polar residues" evidence="8">
    <location>
        <begin position="261"/>
        <end position="286"/>
    </location>
</feature>
<protein>
    <recommendedName>
        <fullName evidence="6">TIMELESS-interacting protein</fullName>
    </recommendedName>
</protein>
<evidence type="ECO:0000313" key="11">
    <source>
        <dbReference type="Proteomes" id="UP000050794"/>
    </source>
</evidence>
<keyword evidence="7" id="KW-0175">Coiled coil</keyword>
<evidence type="ECO:0000256" key="5">
    <source>
        <dbReference type="ARBA" id="ARBA00023306"/>
    </source>
</evidence>
<comment type="subcellular location">
    <subcellularLocation>
        <location evidence="1 6">Nucleus</location>
    </subcellularLocation>
</comment>
<dbReference type="EMBL" id="UYWY01020764">
    <property type="protein sequence ID" value="VDM42489.1"/>
    <property type="molecule type" value="Genomic_DNA"/>
</dbReference>
<feature type="compositionally biased region" description="Basic and acidic residues" evidence="8">
    <location>
        <begin position="243"/>
        <end position="260"/>
    </location>
</feature>
<dbReference type="PANTHER" id="PTHR13220:SF11">
    <property type="entry name" value="TIMELESS-INTERACTING PROTEIN"/>
    <property type="match status" value="1"/>
</dbReference>
<feature type="region of interest" description="Disordered" evidence="8">
    <location>
        <begin position="1"/>
        <end position="28"/>
    </location>
</feature>
<evidence type="ECO:0000256" key="4">
    <source>
        <dbReference type="ARBA" id="ARBA00023242"/>
    </source>
</evidence>
<dbReference type="GO" id="GO:0006974">
    <property type="term" value="P:DNA damage response"/>
    <property type="evidence" value="ECO:0007669"/>
    <property type="project" value="UniProtKB-KW"/>
</dbReference>
<reference evidence="12" key="1">
    <citation type="submission" date="2016-06" db="UniProtKB">
        <authorList>
            <consortium name="WormBaseParasite"/>
        </authorList>
    </citation>
    <scope>IDENTIFICATION</scope>
</reference>